<dbReference type="Proteomes" id="UP000009881">
    <property type="component" value="Unassembled WGS sequence"/>
</dbReference>
<dbReference type="STRING" id="1238182.C882_4428"/>
<dbReference type="Gene3D" id="6.10.140.1340">
    <property type="match status" value="1"/>
</dbReference>
<keyword evidence="1" id="KW-0175">Coiled coil</keyword>
<sequence>MIPGTAARLPDHTADNVNARIRAASDARVLDAARRLEEMNGRLDDIDRRLADLEQEWDIERTLETNAAALALTGTVLGAFVDRRFLALPALVTGFLLQHAIQGWCPPLPIFRRRGVRTQREITEERMALKALRGDFDNLPGDPATGGEARGRAAIVAARQR</sequence>
<evidence type="ECO:0000313" key="3">
    <source>
        <dbReference type="Proteomes" id="UP000009881"/>
    </source>
</evidence>
<feature type="coiled-coil region" evidence="1">
    <location>
        <begin position="29"/>
        <end position="56"/>
    </location>
</feature>
<evidence type="ECO:0000256" key="1">
    <source>
        <dbReference type="SAM" id="Coils"/>
    </source>
</evidence>
<proteinExistence type="predicted"/>
<accession>K9H090</accession>
<dbReference type="OrthoDB" id="9799383at2"/>
<keyword evidence="3" id="KW-1185">Reference proteome</keyword>
<dbReference type="EMBL" id="ANHY01000008">
    <property type="protein sequence ID" value="EKV30469.1"/>
    <property type="molecule type" value="Genomic_DNA"/>
</dbReference>
<gene>
    <name evidence="2" type="ORF">C882_4428</name>
</gene>
<dbReference type="RefSeq" id="WP_009540536.1">
    <property type="nucleotide sequence ID" value="NZ_ANHY01000008.1"/>
</dbReference>
<evidence type="ECO:0008006" key="4">
    <source>
        <dbReference type="Google" id="ProtNLM"/>
    </source>
</evidence>
<dbReference type="AlphaFoldDB" id="K9H090"/>
<dbReference type="PATRIC" id="fig|1238182.3.peg.2090"/>
<dbReference type="eggNOG" id="ENOG5031H39">
    <property type="taxonomic scope" value="Bacteria"/>
</dbReference>
<evidence type="ECO:0000313" key="2">
    <source>
        <dbReference type="EMBL" id="EKV30469.1"/>
    </source>
</evidence>
<protein>
    <recommendedName>
        <fullName evidence="4">DUF2892 domain-containing protein</fullName>
    </recommendedName>
</protein>
<organism evidence="2 3">
    <name type="scientific">Caenispirillum salinarum AK4</name>
    <dbReference type="NCBI Taxonomy" id="1238182"/>
    <lineage>
        <taxon>Bacteria</taxon>
        <taxon>Pseudomonadati</taxon>
        <taxon>Pseudomonadota</taxon>
        <taxon>Alphaproteobacteria</taxon>
        <taxon>Rhodospirillales</taxon>
        <taxon>Novispirillaceae</taxon>
        <taxon>Caenispirillum</taxon>
    </lineage>
</organism>
<reference evidence="2 3" key="1">
    <citation type="journal article" date="2013" name="Genome Announc.">
        <title>Draft Genome Sequence of an Alphaproteobacterium, Caenispirillum salinarum AK4(T), Isolated from a Solar Saltern.</title>
        <authorList>
            <person name="Khatri I."/>
            <person name="Singh A."/>
            <person name="Korpole S."/>
            <person name="Pinnaka A.K."/>
            <person name="Subramanian S."/>
        </authorList>
    </citation>
    <scope>NUCLEOTIDE SEQUENCE [LARGE SCALE GENOMIC DNA]</scope>
    <source>
        <strain evidence="2 3">AK4</strain>
    </source>
</reference>
<comment type="caution">
    <text evidence="2">The sequence shown here is derived from an EMBL/GenBank/DDBJ whole genome shotgun (WGS) entry which is preliminary data.</text>
</comment>
<name>K9H090_9PROT</name>